<name>A0ABV1WXN1_9ACTN</name>
<evidence type="ECO:0000256" key="2">
    <source>
        <dbReference type="ARBA" id="ARBA00023157"/>
    </source>
</evidence>
<proteinExistence type="predicted"/>
<dbReference type="SUPFAM" id="SSF49899">
    <property type="entry name" value="Concanavalin A-like lectins/glucanases"/>
    <property type="match status" value="2"/>
</dbReference>
<dbReference type="Gene3D" id="2.60.120.200">
    <property type="match status" value="2"/>
</dbReference>
<reference evidence="5 6" key="1">
    <citation type="submission" date="2024-06" db="EMBL/GenBank/DDBJ databases">
        <title>The Natural Products Discovery Center: Release of the First 8490 Sequenced Strains for Exploring Actinobacteria Biosynthetic Diversity.</title>
        <authorList>
            <person name="Kalkreuter E."/>
            <person name="Kautsar S.A."/>
            <person name="Yang D."/>
            <person name="Bader C.D."/>
            <person name="Teijaro C.N."/>
            <person name="Fluegel L."/>
            <person name="Davis C.M."/>
            <person name="Simpson J.R."/>
            <person name="Lauterbach L."/>
            <person name="Steele A.D."/>
            <person name="Gui C."/>
            <person name="Meng S."/>
            <person name="Li G."/>
            <person name="Viehrig K."/>
            <person name="Ye F."/>
            <person name="Su P."/>
            <person name="Kiefer A.F."/>
            <person name="Nichols A."/>
            <person name="Cepeda A.J."/>
            <person name="Yan W."/>
            <person name="Fan B."/>
            <person name="Jiang Y."/>
            <person name="Adhikari A."/>
            <person name="Zheng C.-J."/>
            <person name="Schuster L."/>
            <person name="Cowan T.M."/>
            <person name="Smanski M.J."/>
            <person name="Chevrette M.G."/>
            <person name="De Carvalho L.P.S."/>
            <person name="Shen B."/>
        </authorList>
    </citation>
    <scope>NUCLEOTIDE SEQUENCE [LARGE SCALE GENOMIC DNA]</scope>
    <source>
        <strain evidence="5 6">NPDC000234</strain>
    </source>
</reference>
<feature type="region of interest" description="Disordered" evidence="3">
    <location>
        <begin position="171"/>
        <end position="233"/>
    </location>
</feature>
<evidence type="ECO:0000313" key="6">
    <source>
        <dbReference type="Proteomes" id="UP001474181"/>
    </source>
</evidence>
<dbReference type="SMART" id="SM00560">
    <property type="entry name" value="LamGL"/>
    <property type="match status" value="2"/>
</dbReference>
<feature type="region of interest" description="Disordered" evidence="3">
    <location>
        <begin position="1"/>
        <end position="23"/>
    </location>
</feature>
<dbReference type="InterPro" id="IPR006558">
    <property type="entry name" value="LamG-like"/>
</dbReference>
<protein>
    <submittedName>
        <fullName evidence="5">LamG domain-containing protein</fullName>
    </submittedName>
</protein>
<gene>
    <name evidence="5" type="ORF">ABT404_18875</name>
</gene>
<feature type="domain" description="LamG-like jellyroll fold" evidence="4">
    <location>
        <begin position="759"/>
        <end position="899"/>
    </location>
</feature>
<dbReference type="InterPro" id="IPR013320">
    <property type="entry name" value="ConA-like_dom_sf"/>
</dbReference>
<evidence type="ECO:0000256" key="3">
    <source>
        <dbReference type="SAM" id="MobiDB-lite"/>
    </source>
</evidence>
<organism evidence="5 6">
    <name type="scientific">Streptomyces hyaluromycini</name>
    <dbReference type="NCBI Taxonomy" id="1377993"/>
    <lineage>
        <taxon>Bacteria</taxon>
        <taxon>Bacillati</taxon>
        <taxon>Actinomycetota</taxon>
        <taxon>Actinomycetes</taxon>
        <taxon>Kitasatosporales</taxon>
        <taxon>Streptomycetaceae</taxon>
        <taxon>Streptomyces</taxon>
    </lineage>
</organism>
<dbReference type="PANTHER" id="PTHR46943">
    <property type="entry name" value="PENTRAXIN-RELATED PROTEIN PTX3"/>
    <property type="match status" value="1"/>
</dbReference>
<keyword evidence="6" id="KW-1185">Reference proteome</keyword>
<keyword evidence="1" id="KW-0732">Signal</keyword>
<dbReference type="InterPro" id="IPR042837">
    <property type="entry name" value="PTX3"/>
</dbReference>
<evidence type="ECO:0000256" key="1">
    <source>
        <dbReference type="ARBA" id="ARBA00022729"/>
    </source>
</evidence>
<dbReference type="RefSeq" id="WP_350782372.1">
    <property type="nucleotide sequence ID" value="NZ_JBEPEK010000123.1"/>
</dbReference>
<dbReference type="PANTHER" id="PTHR46943:SF1">
    <property type="entry name" value="PENTRAXIN-RELATED PROTEIN PTX3"/>
    <property type="match status" value="1"/>
</dbReference>
<dbReference type="EMBL" id="JBEPEK010000123">
    <property type="protein sequence ID" value="MER7181518.1"/>
    <property type="molecule type" value="Genomic_DNA"/>
</dbReference>
<feature type="compositionally biased region" description="Low complexity" evidence="3">
    <location>
        <begin position="192"/>
        <end position="222"/>
    </location>
</feature>
<evidence type="ECO:0000313" key="5">
    <source>
        <dbReference type="EMBL" id="MER7181518.1"/>
    </source>
</evidence>
<comment type="caution">
    <text evidence="5">The sequence shown here is derived from an EMBL/GenBank/DDBJ whole genome shotgun (WGS) entry which is preliminary data.</text>
</comment>
<sequence length="1168" mass="123497">MQALRSETSEVFANPDGTFTQETNAAPVRAQLDDGAWAPIDTTLHADSDGSIRATATATRVSFSGGGDKQLVTVAKDGKSLELTWPSTLPRPELSGSSATYPNVLEGVDLKVTAVSTGFRQVLIVKDAAAAANPDLEHLEMSVSGHGVHLQPGLDGGVAAVDDNGTKVFESPSGQMWDSTGDAASQDGNASAQDTAHQAAFTTTQATAAAGGPASDGGPADPSHGPTGGDKTADVDVTLAADKLTLVPDLGLLRGKDTTFPVYIDPPVKGVVHNDWTALSSDGDHFWEWDGDKGAGYCANYAGYLCSNTPYTQRLYYEYPLTSLYGKKVLDVTFEAYQTWTFTCDRHSYDLSLVDKDISSSTRWTNRRPNAVDLMGDQLVSHGRGGLCSPAQPADWVRFSDNVSGETNENLTTTVAAHVDGQKPQITFSLTPHDETSTGAWARFRDDAKLSVTYISKPAVPTPVGVQQGSMGSVCNASTQPFATSITTPKMYATVQSADGANAQLRGQFEVWKADGSAKVWSADSPSSEWVADNARRDATPSTALAAQTDYRMHARTQAYYKTDRGTTGTLTSSWSSWCYFRVDTDSPPPPVISSSKYKPADTDPAAGGVGESGTFTFTPGDADPKTAGVQSDVTSYQWKLNSGKISDPVPVSKGASLNRTIAPNQAGENTLQVWGYDDAGHSSQTGYYSFNVKGAELPTGIWHLDNSGTDSTTATAHPLTTGGTASYSTLARAGSHTLNLDGISGYAATSATVLDTGKSFSVSAWVRLQDASRNYTVLSQAGTNASGFQLYYSSAYKAWIFNRHNSDVASPAITRSISTAPPTLNVWTHLTGVYDAAAATIQLYVNGRPQGEPVAFTTPWNATGTLQVGRLRASAAYSEYFAGQIDEVHVWSRALADSEVVQDAALMDEDAGDGTAGNPVVALLGSWDATSATSSPIADASGYGHTMTLNGATLATDPDNPGDPDLGLPSRQVMALNGTSNYASATGPLTDDTGSFTATAWVRLDSHKLADTSKSYQVQVLGQSGTTQSSWGVWYEQPAGTTQGKWYFGRPNKDATGATWTKAQSEVAQTDTWVRLTLVYDAQQASGDETDTATHGALFLYVNTTQVDGDHGVAYTAPWQGSGQLEVGRARIDGAAARYFPGHIAKVYVWAGAMSTSQIGDMYAAEQ</sequence>
<feature type="compositionally biased region" description="Polar residues" evidence="3">
    <location>
        <begin position="172"/>
        <end position="191"/>
    </location>
</feature>
<dbReference type="Proteomes" id="UP001474181">
    <property type="component" value="Unassembled WGS sequence"/>
</dbReference>
<feature type="domain" description="LamG-like jellyroll fold" evidence="4">
    <location>
        <begin position="995"/>
        <end position="1158"/>
    </location>
</feature>
<keyword evidence="2" id="KW-1015">Disulfide bond</keyword>
<accession>A0ABV1WXN1</accession>
<evidence type="ECO:0000259" key="4">
    <source>
        <dbReference type="SMART" id="SM00560"/>
    </source>
</evidence>
<dbReference type="Pfam" id="PF13385">
    <property type="entry name" value="Laminin_G_3"/>
    <property type="match status" value="2"/>
</dbReference>